<evidence type="ECO:0000313" key="4">
    <source>
        <dbReference type="Proteomes" id="UP000001555"/>
    </source>
</evidence>
<feature type="region of interest" description="Disordered" evidence="1">
    <location>
        <begin position="72"/>
        <end position="117"/>
    </location>
</feature>
<dbReference type="EMBL" id="ABJB010848349">
    <property type="status" value="NOT_ANNOTATED_CDS"/>
    <property type="molecule type" value="Genomic_DNA"/>
</dbReference>
<dbReference type="VEuPathDB" id="VectorBase:ISCW024231"/>
<dbReference type="EMBL" id="DS715580">
    <property type="protein sequence ID" value="EEC06211.1"/>
    <property type="molecule type" value="Genomic_DNA"/>
</dbReference>
<organism>
    <name type="scientific">Ixodes scapularis</name>
    <name type="common">Black-legged tick</name>
    <name type="synonym">Deer tick</name>
    <dbReference type="NCBI Taxonomy" id="6945"/>
    <lineage>
        <taxon>Eukaryota</taxon>
        <taxon>Metazoa</taxon>
        <taxon>Ecdysozoa</taxon>
        <taxon>Arthropoda</taxon>
        <taxon>Chelicerata</taxon>
        <taxon>Arachnida</taxon>
        <taxon>Acari</taxon>
        <taxon>Parasitiformes</taxon>
        <taxon>Ixodida</taxon>
        <taxon>Ixodoidea</taxon>
        <taxon>Ixodidae</taxon>
        <taxon>Ixodinae</taxon>
        <taxon>Ixodes</taxon>
    </lineage>
</organism>
<name>B7PHY9_IXOSC</name>
<keyword evidence="4" id="KW-1185">Reference proteome</keyword>
<sequence>MFAAESGSCFAWVIPPCPFQNVGYPSLTQVVQIDTDRAPLTERQLPRCRSRHLVFFPKSQCSNAIIYAPSHEVPTAEAKAQTPARNSRKESKSESSVPAPVPLPLLRTTSETEYCAT</sequence>
<dbReference type="AlphaFoldDB" id="B7PHY9"/>
<dbReference type="VEuPathDB" id="VectorBase:ISCI024231"/>
<gene>
    <name evidence="2" type="ORF">IscW_ISCW024231</name>
</gene>
<dbReference type="HOGENOM" id="CLU_2087452_0_0_1"/>
<dbReference type="PaxDb" id="6945-B7PHY9"/>
<proteinExistence type="predicted"/>
<reference evidence="3" key="2">
    <citation type="submission" date="2020-05" db="UniProtKB">
        <authorList>
            <consortium name="EnsemblMetazoa"/>
        </authorList>
    </citation>
    <scope>IDENTIFICATION</scope>
    <source>
        <strain evidence="3">wikel</strain>
    </source>
</reference>
<accession>B7PHY9</accession>
<feature type="compositionally biased region" description="Polar residues" evidence="1">
    <location>
        <begin position="107"/>
        <end position="117"/>
    </location>
</feature>
<dbReference type="Proteomes" id="UP000001555">
    <property type="component" value="Unassembled WGS sequence"/>
</dbReference>
<evidence type="ECO:0000256" key="1">
    <source>
        <dbReference type="SAM" id="MobiDB-lite"/>
    </source>
</evidence>
<protein>
    <submittedName>
        <fullName evidence="2 3">Uncharacterized protein</fullName>
    </submittedName>
</protein>
<reference evidence="2 4" key="1">
    <citation type="submission" date="2008-03" db="EMBL/GenBank/DDBJ databases">
        <title>Annotation of Ixodes scapularis.</title>
        <authorList>
            <consortium name="Ixodes scapularis Genome Project Consortium"/>
            <person name="Caler E."/>
            <person name="Hannick L.I."/>
            <person name="Bidwell S."/>
            <person name="Joardar V."/>
            <person name="Thiagarajan M."/>
            <person name="Amedeo P."/>
            <person name="Galinsky K.J."/>
            <person name="Schobel S."/>
            <person name="Inman J."/>
            <person name="Hostetler J."/>
            <person name="Miller J."/>
            <person name="Hammond M."/>
            <person name="Megy K."/>
            <person name="Lawson D."/>
            <person name="Kodira C."/>
            <person name="Sutton G."/>
            <person name="Meyer J."/>
            <person name="Hill C.A."/>
            <person name="Birren B."/>
            <person name="Nene V."/>
            <person name="Collins F."/>
            <person name="Alarcon-Chaidez F."/>
            <person name="Wikel S."/>
            <person name="Strausberg R."/>
        </authorList>
    </citation>
    <scope>NUCLEOTIDE SEQUENCE [LARGE SCALE GENOMIC DNA]</scope>
    <source>
        <strain evidence="4">Wikel</strain>
        <strain evidence="2">Wikel colony</strain>
    </source>
</reference>
<dbReference type="EnsemblMetazoa" id="ISCW024231-RA">
    <property type="protein sequence ID" value="ISCW024231-PA"/>
    <property type="gene ID" value="ISCW024231"/>
</dbReference>
<evidence type="ECO:0000313" key="2">
    <source>
        <dbReference type="EMBL" id="EEC06211.1"/>
    </source>
</evidence>
<dbReference type="InParanoid" id="B7PHY9"/>
<evidence type="ECO:0000313" key="3">
    <source>
        <dbReference type="EnsemblMetazoa" id="ISCW024231-PA"/>
    </source>
</evidence>